<reference evidence="2" key="1">
    <citation type="submission" date="2022-11" db="UniProtKB">
        <authorList>
            <consortium name="WormBaseParasite"/>
        </authorList>
    </citation>
    <scope>IDENTIFICATION</scope>
</reference>
<dbReference type="Proteomes" id="UP000887580">
    <property type="component" value="Unplaced"/>
</dbReference>
<accession>A0AC35GVQ1</accession>
<evidence type="ECO:0000313" key="2">
    <source>
        <dbReference type="WBParaSite" id="PS1159_v2.g9023.t1"/>
    </source>
</evidence>
<sequence>MFKASTDLIDCTTEDFSKQIFIDSISALENPFEFSRQQSDEVPEPEVSQFKASQQLLNPNQELSGFVT</sequence>
<protein>
    <submittedName>
        <fullName evidence="2">Uncharacterized protein</fullName>
    </submittedName>
</protein>
<evidence type="ECO:0000313" key="1">
    <source>
        <dbReference type="Proteomes" id="UP000887580"/>
    </source>
</evidence>
<organism evidence="1 2">
    <name type="scientific">Panagrolaimus sp. PS1159</name>
    <dbReference type="NCBI Taxonomy" id="55785"/>
    <lineage>
        <taxon>Eukaryota</taxon>
        <taxon>Metazoa</taxon>
        <taxon>Ecdysozoa</taxon>
        <taxon>Nematoda</taxon>
        <taxon>Chromadorea</taxon>
        <taxon>Rhabditida</taxon>
        <taxon>Tylenchina</taxon>
        <taxon>Panagrolaimomorpha</taxon>
        <taxon>Panagrolaimoidea</taxon>
        <taxon>Panagrolaimidae</taxon>
        <taxon>Panagrolaimus</taxon>
    </lineage>
</organism>
<dbReference type="WBParaSite" id="PS1159_v2.g9023.t1">
    <property type="protein sequence ID" value="PS1159_v2.g9023.t1"/>
    <property type="gene ID" value="PS1159_v2.g9023"/>
</dbReference>
<name>A0AC35GVQ1_9BILA</name>
<proteinExistence type="predicted"/>